<reference evidence="3" key="1">
    <citation type="journal article" date="2019" name="Int. J. Syst. Evol. Microbiol.">
        <title>The Global Catalogue of Microorganisms (GCM) 10K type strain sequencing project: providing services to taxonomists for standard genome sequencing and annotation.</title>
        <authorList>
            <consortium name="The Broad Institute Genomics Platform"/>
            <consortium name="The Broad Institute Genome Sequencing Center for Infectious Disease"/>
            <person name="Wu L."/>
            <person name="Ma J."/>
        </authorList>
    </citation>
    <scope>NUCLEOTIDE SEQUENCE [LARGE SCALE GENOMIC DNA]</scope>
    <source>
        <strain evidence="3">JCM 18326</strain>
    </source>
</reference>
<protein>
    <submittedName>
        <fullName evidence="2">Uncharacterized protein</fullName>
    </submittedName>
</protein>
<keyword evidence="1" id="KW-0812">Transmembrane</keyword>
<feature type="transmembrane region" description="Helical" evidence="1">
    <location>
        <begin position="66"/>
        <end position="82"/>
    </location>
</feature>
<gene>
    <name evidence="2" type="ORF">GCM10023331_30410</name>
</gene>
<evidence type="ECO:0000313" key="2">
    <source>
        <dbReference type="EMBL" id="GAA4843344.1"/>
    </source>
</evidence>
<keyword evidence="1" id="KW-1133">Transmembrane helix</keyword>
<comment type="caution">
    <text evidence="2">The sequence shown here is derived from an EMBL/GenBank/DDBJ whole genome shotgun (WGS) entry which is preliminary data.</text>
</comment>
<feature type="transmembrane region" description="Helical" evidence="1">
    <location>
        <begin position="39"/>
        <end position="59"/>
    </location>
</feature>
<dbReference type="Proteomes" id="UP001500298">
    <property type="component" value="Unassembled WGS sequence"/>
</dbReference>
<evidence type="ECO:0000313" key="3">
    <source>
        <dbReference type="Proteomes" id="UP001500298"/>
    </source>
</evidence>
<feature type="transmembrane region" description="Helical" evidence="1">
    <location>
        <begin position="94"/>
        <end position="110"/>
    </location>
</feature>
<organism evidence="2 3">
    <name type="scientific">Algivirga pacifica</name>
    <dbReference type="NCBI Taxonomy" id="1162670"/>
    <lineage>
        <taxon>Bacteria</taxon>
        <taxon>Pseudomonadati</taxon>
        <taxon>Bacteroidota</taxon>
        <taxon>Cytophagia</taxon>
        <taxon>Cytophagales</taxon>
        <taxon>Flammeovirgaceae</taxon>
        <taxon>Algivirga</taxon>
    </lineage>
</organism>
<feature type="transmembrane region" description="Helical" evidence="1">
    <location>
        <begin position="5"/>
        <end position="27"/>
    </location>
</feature>
<keyword evidence="3" id="KW-1185">Reference proteome</keyword>
<accession>A0ABP9DG41</accession>
<keyword evidence="1" id="KW-0472">Membrane</keyword>
<dbReference type="EMBL" id="BAABJX010000047">
    <property type="protein sequence ID" value="GAA4843344.1"/>
    <property type="molecule type" value="Genomic_DNA"/>
</dbReference>
<sequence length="115" mass="13452">MRKVIIYIITILIGIFTVPFFYMLIFLEHEGNKVGVINMIGLMYVYGISAPLIYLTFFIPNKWSSFFPLIIYIIFILFTLPYNIDPDDQSATEALYLAALYALVFGILFYKKRNR</sequence>
<evidence type="ECO:0000256" key="1">
    <source>
        <dbReference type="SAM" id="Phobius"/>
    </source>
</evidence>
<proteinExistence type="predicted"/>
<name>A0ABP9DG41_9BACT</name>